<evidence type="ECO:0000313" key="3">
    <source>
        <dbReference type="EMBL" id="WVZ11826.1"/>
    </source>
</evidence>
<evidence type="ECO:0000313" key="4">
    <source>
        <dbReference type="Proteomes" id="UP001374535"/>
    </source>
</evidence>
<evidence type="ECO:0000256" key="1">
    <source>
        <dbReference type="SAM" id="Coils"/>
    </source>
</evidence>
<dbReference type="PANTHER" id="PTHR36390:SF1">
    <property type="entry name" value="MYOSIN HEAVY CHAIN-LIKE PROTEIN"/>
    <property type="match status" value="1"/>
</dbReference>
<gene>
    <name evidence="3" type="ORF">V8G54_016356</name>
</gene>
<reference evidence="3 4" key="1">
    <citation type="journal article" date="2023" name="Life. Sci Alliance">
        <title>Evolutionary insights into 3D genome organization and epigenetic landscape of Vigna mungo.</title>
        <authorList>
            <person name="Junaid A."/>
            <person name="Singh B."/>
            <person name="Bhatia S."/>
        </authorList>
    </citation>
    <scope>NUCLEOTIDE SEQUENCE [LARGE SCALE GENOMIC DNA]</scope>
    <source>
        <strain evidence="3">Urdbean</strain>
    </source>
</reference>
<dbReference type="Proteomes" id="UP001374535">
    <property type="component" value="Chromosome 5"/>
</dbReference>
<dbReference type="AlphaFoldDB" id="A0AAQ3NMY9"/>
<feature type="coiled-coil region" evidence="1">
    <location>
        <begin position="380"/>
        <end position="432"/>
    </location>
</feature>
<proteinExistence type="predicted"/>
<protein>
    <submittedName>
        <fullName evidence="3">Uncharacterized protein</fullName>
    </submittedName>
</protein>
<organism evidence="3 4">
    <name type="scientific">Vigna mungo</name>
    <name type="common">Black gram</name>
    <name type="synonym">Phaseolus mungo</name>
    <dbReference type="NCBI Taxonomy" id="3915"/>
    <lineage>
        <taxon>Eukaryota</taxon>
        <taxon>Viridiplantae</taxon>
        <taxon>Streptophyta</taxon>
        <taxon>Embryophyta</taxon>
        <taxon>Tracheophyta</taxon>
        <taxon>Spermatophyta</taxon>
        <taxon>Magnoliopsida</taxon>
        <taxon>eudicotyledons</taxon>
        <taxon>Gunneridae</taxon>
        <taxon>Pentapetalae</taxon>
        <taxon>rosids</taxon>
        <taxon>fabids</taxon>
        <taxon>Fabales</taxon>
        <taxon>Fabaceae</taxon>
        <taxon>Papilionoideae</taxon>
        <taxon>50 kb inversion clade</taxon>
        <taxon>NPAAA clade</taxon>
        <taxon>indigoferoid/millettioid clade</taxon>
        <taxon>Phaseoleae</taxon>
        <taxon>Vigna</taxon>
    </lineage>
</organism>
<keyword evidence="4" id="KW-1185">Reference proteome</keyword>
<feature type="region of interest" description="Disordered" evidence="2">
    <location>
        <begin position="336"/>
        <end position="361"/>
    </location>
</feature>
<evidence type="ECO:0000256" key="2">
    <source>
        <dbReference type="SAM" id="MobiDB-lite"/>
    </source>
</evidence>
<feature type="compositionally biased region" description="Polar residues" evidence="2">
    <location>
        <begin position="336"/>
        <end position="349"/>
    </location>
</feature>
<name>A0AAQ3NMY9_VIGMU</name>
<feature type="coiled-coil region" evidence="1">
    <location>
        <begin position="169"/>
        <end position="206"/>
    </location>
</feature>
<keyword evidence="1" id="KW-0175">Coiled coil</keyword>
<dbReference type="PANTHER" id="PTHR36390">
    <property type="entry name" value="MYOSIN HEAVY CHAIN-LIKE PROTEIN"/>
    <property type="match status" value="1"/>
</dbReference>
<accession>A0AAQ3NMY9</accession>
<dbReference type="EMBL" id="CP144696">
    <property type="protein sequence ID" value="WVZ11826.1"/>
    <property type="molecule type" value="Genomic_DNA"/>
</dbReference>
<feature type="coiled-coil region" evidence="1">
    <location>
        <begin position="267"/>
        <end position="315"/>
    </location>
</feature>
<sequence>MAGPLLCNKLKLQRHKLDANVWSLALYGRIPLFARSRYLPHDSDTVLSTLANRLKGKLCDLNSASLVLRYSNSNGVALEETDDGNAIRWRGSRPLVSSTAVSVPHRKEKHVLQSSQSLSIQAVKMQILEQCEKSLSEARAGDKKRIQMLEKELLNYYLQDQLSARNAEVNYLEERAHNLELKLEGMEVLQDEVVRLREELKRFSSKQFSLIQELGYKEIELEKSALSVEKLEDSISSIALESQLEVESMKLDMMALEQSLFEAKKIQEETLDENNKLSKSIEELQVALQDAQKIILSLNEENRELKEKIDTANKTSKISFQKDEYWLVNKDRPLRKTQSSLSKQGNNSSIEKDTSTSEVHGPHVGRSVIFFDPAADSKWEMERSQQIQEYECVIQKLKEELREEKSRAKEEAEDLVQEMAELRYQLTSLLEEECKRRACIEHASLQRIAELEAQAGTVLIRPDSAVENDLKGLYQCVSTVSLVYGWGERPGKKIAVFWTAAQSLYLLVK</sequence>